<evidence type="ECO:0000313" key="2">
    <source>
        <dbReference type="Proteomes" id="UP001150581"/>
    </source>
</evidence>
<keyword evidence="2" id="KW-1185">Reference proteome</keyword>
<accession>A0ACC1IW53</accession>
<comment type="caution">
    <text evidence="1">The sequence shown here is derived from an EMBL/GenBank/DDBJ whole genome shotgun (WGS) entry which is preliminary data.</text>
</comment>
<dbReference type="Proteomes" id="UP001150581">
    <property type="component" value="Unassembled WGS sequence"/>
</dbReference>
<reference evidence="1" key="1">
    <citation type="submission" date="2022-07" db="EMBL/GenBank/DDBJ databases">
        <title>Phylogenomic reconstructions and comparative analyses of Kickxellomycotina fungi.</title>
        <authorList>
            <person name="Reynolds N.K."/>
            <person name="Stajich J.E."/>
            <person name="Barry K."/>
            <person name="Grigoriev I.V."/>
            <person name="Crous P."/>
            <person name="Smith M.E."/>
        </authorList>
    </citation>
    <scope>NUCLEOTIDE SEQUENCE</scope>
    <source>
        <strain evidence="1">Benny 63K</strain>
    </source>
</reference>
<dbReference type="EMBL" id="JANBPG010000010">
    <property type="protein sequence ID" value="KAJ1901931.1"/>
    <property type="molecule type" value="Genomic_DNA"/>
</dbReference>
<evidence type="ECO:0000313" key="1">
    <source>
        <dbReference type="EMBL" id="KAJ1901931.1"/>
    </source>
</evidence>
<proteinExistence type="predicted"/>
<protein>
    <submittedName>
        <fullName evidence="1">Uncharacterized protein</fullName>
    </submittedName>
</protein>
<sequence length="202" mass="22072">MSAHDSNLVDILFSSALDGEFVRDQISGTCQQPSVNPDPNTEPNLLSERKKAHSIDPTLITRLQTLESQAIRTAESGDTGQAIAQLTQIITDCPHYASAYNNRAQAHRIQGQDDQALEDLDLAIGYAQDEKTLAQAFTQKAIVMRGRGDQDAAFYNFSMGAKYGNEVAKMAAPKENPYAKLCGKIVSEAMRQLVVPGQQQDD</sequence>
<gene>
    <name evidence="1" type="ORF">LPJ66_000387</name>
</gene>
<name>A0ACC1IW53_9FUNG</name>
<organism evidence="1 2">
    <name type="scientific">Kickxella alabastrina</name>
    <dbReference type="NCBI Taxonomy" id="61397"/>
    <lineage>
        <taxon>Eukaryota</taxon>
        <taxon>Fungi</taxon>
        <taxon>Fungi incertae sedis</taxon>
        <taxon>Zoopagomycota</taxon>
        <taxon>Kickxellomycotina</taxon>
        <taxon>Kickxellomycetes</taxon>
        <taxon>Kickxellales</taxon>
        <taxon>Kickxellaceae</taxon>
        <taxon>Kickxella</taxon>
    </lineage>
</organism>